<evidence type="ECO:0000259" key="1">
    <source>
        <dbReference type="Pfam" id="PF00646"/>
    </source>
</evidence>
<organism evidence="2 3">
    <name type="scientific">Marasmius oreades</name>
    <name type="common">fairy-ring Marasmius</name>
    <dbReference type="NCBI Taxonomy" id="181124"/>
    <lineage>
        <taxon>Eukaryota</taxon>
        <taxon>Fungi</taxon>
        <taxon>Dikarya</taxon>
        <taxon>Basidiomycota</taxon>
        <taxon>Agaricomycotina</taxon>
        <taxon>Agaricomycetes</taxon>
        <taxon>Agaricomycetidae</taxon>
        <taxon>Agaricales</taxon>
        <taxon>Marasmiineae</taxon>
        <taxon>Marasmiaceae</taxon>
        <taxon>Marasmius</taxon>
    </lineage>
</organism>
<keyword evidence="3" id="KW-1185">Reference proteome</keyword>
<feature type="domain" description="F-box" evidence="1">
    <location>
        <begin position="7"/>
        <end position="43"/>
    </location>
</feature>
<name>A0A9P8AEG4_9AGAR</name>
<sequence length="424" mass="47339">MSQAYMLSLPPELVSYTFNFIPKVDFYTLQSCSLVSRTWCYQAQRVLFQQITIANSQDSGKKWIERLRISPHLAKFIMHVTLSSNSSTRHRAWDTDLGAELARTLTHIRGVSIKSLHHEWQDGHNVFLGQLAGLHTFQIRDVTFPNPLNLFDCLSKLSGKLSSLSLQRVGAQPWTASYGAICTDSGVVLSNGVNPSNRLRHLVLSSAELRIDVLSWLLGAFDLSLLHSLVLAAAFFHADYRDNANPTTVALLEELLKVMGPSLKSLTLGVHRERPGDNLHIPILTSSPMLKYLESLEKLVLVSECAGVLRPVVGLPLANKVLSLLSRTSLRELVIVLDLSVPDTSNIAHLHLLPDWTTLDEQLSLPPSNSLQRLFIVVDFNTMLVRSNRSYKDSIENVIRKALPKLFERGILDIHVEVCMGSLI</sequence>
<gene>
    <name evidence="2" type="ORF">E1B28_000749</name>
</gene>
<dbReference type="InterPro" id="IPR001810">
    <property type="entry name" value="F-box_dom"/>
</dbReference>
<reference evidence="2" key="1">
    <citation type="journal article" date="2021" name="Genome Biol. Evol.">
        <title>The assembled and annotated genome of the fairy-ring fungus Marasmius oreades.</title>
        <authorList>
            <person name="Hiltunen M."/>
            <person name="Ament-Velasquez S.L."/>
            <person name="Johannesson H."/>
        </authorList>
    </citation>
    <scope>NUCLEOTIDE SEQUENCE</scope>
    <source>
        <strain evidence="2">03SP1</strain>
    </source>
</reference>
<evidence type="ECO:0000313" key="3">
    <source>
        <dbReference type="Proteomes" id="UP001049176"/>
    </source>
</evidence>
<comment type="caution">
    <text evidence="2">The sequence shown here is derived from an EMBL/GenBank/DDBJ whole genome shotgun (WGS) entry which is preliminary data.</text>
</comment>
<dbReference type="SUPFAM" id="SSF81383">
    <property type="entry name" value="F-box domain"/>
    <property type="match status" value="1"/>
</dbReference>
<dbReference type="AlphaFoldDB" id="A0A9P8AEG4"/>
<protein>
    <recommendedName>
        <fullName evidence="1">F-box domain-containing protein</fullName>
    </recommendedName>
</protein>
<dbReference type="KEGG" id="more:E1B28_000749"/>
<dbReference type="EMBL" id="CM032181">
    <property type="protein sequence ID" value="KAG7098846.1"/>
    <property type="molecule type" value="Genomic_DNA"/>
</dbReference>
<dbReference type="Pfam" id="PF00646">
    <property type="entry name" value="F-box"/>
    <property type="match status" value="1"/>
</dbReference>
<dbReference type="OrthoDB" id="2788229at2759"/>
<evidence type="ECO:0000313" key="2">
    <source>
        <dbReference type="EMBL" id="KAG7098846.1"/>
    </source>
</evidence>
<dbReference type="InterPro" id="IPR036047">
    <property type="entry name" value="F-box-like_dom_sf"/>
</dbReference>
<dbReference type="Proteomes" id="UP001049176">
    <property type="component" value="Chromosome 1"/>
</dbReference>
<dbReference type="GeneID" id="66069825"/>
<proteinExistence type="predicted"/>
<accession>A0A9P8AEG4</accession>
<dbReference type="RefSeq" id="XP_043015316.1">
    <property type="nucleotide sequence ID" value="XM_043146613.1"/>
</dbReference>